<dbReference type="InterPro" id="IPR002129">
    <property type="entry name" value="PyrdxlP-dep_de-COase"/>
</dbReference>
<dbReference type="Pfam" id="PF00282">
    <property type="entry name" value="Pyridoxal_deC"/>
    <property type="match status" value="1"/>
</dbReference>
<dbReference type="InterPro" id="IPR007219">
    <property type="entry name" value="XnlR_reg_dom"/>
</dbReference>
<feature type="compositionally biased region" description="Polar residues" evidence="9">
    <location>
        <begin position="620"/>
        <end position="642"/>
    </location>
</feature>
<comment type="caution">
    <text evidence="11">The sequence shown here is derived from an EMBL/GenBank/DDBJ whole genome shotgun (WGS) entry which is preliminary data.</text>
</comment>
<accession>A0ABR4CJK4</accession>
<gene>
    <name evidence="11" type="ORF">VTL71DRAFT_15657</name>
</gene>
<dbReference type="Proteomes" id="UP001595075">
    <property type="component" value="Unassembled WGS sequence"/>
</dbReference>
<evidence type="ECO:0000313" key="12">
    <source>
        <dbReference type="Proteomes" id="UP001595075"/>
    </source>
</evidence>
<evidence type="ECO:0000256" key="8">
    <source>
        <dbReference type="RuleBase" id="RU361171"/>
    </source>
</evidence>
<comment type="similarity">
    <text evidence="2 8">Belongs to the group II decarboxylase family.</text>
</comment>
<dbReference type="EMBL" id="JAZHXI010000008">
    <property type="protein sequence ID" value="KAL2069319.1"/>
    <property type="molecule type" value="Genomic_DNA"/>
</dbReference>
<proteinExistence type="inferred from homology"/>
<feature type="region of interest" description="Disordered" evidence="9">
    <location>
        <begin position="514"/>
        <end position="581"/>
    </location>
</feature>
<keyword evidence="4 8" id="KW-0663">Pyridoxal phosphate</keyword>
<dbReference type="InterPro" id="IPR015421">
    <property type="entry name" value="PyrdxlP-dep_Trfase_major"/>
</dbReference>
<evidence type="ECO:0000256" key="6">
    <source>
        <dbReference type="ARBA" id="ARBA00023242"/>
    </source>
</evidence>
<evidence type="ECO:0000313" key="11">
    <source>
        <dbReference type="EMBL" id="KAL2069319.1"/>
    </source>
</evidence>
<dbReference type="PANTHER" id="PTHR43321:SF3">
    <property type="entry name" value="GLUTAMATE DECARBOXYLASE"/>
    <property type="match status" value="1"/>
</dbReference>
<evidence type="ECO:0000256" key="1">
    <source>
        <dbReference type="ARBA" id="ARBA00001933"/>
    </source>
</evidence>
<evidence type="ECO:0000256" key="5">
    <source>
        <dbReference type="ARBA" id="ARBA00023239"/>
    </source>
</evidence>
<dbReference type="InterPro" id="IPR015424">
    <property type="entry name" value="PyrdxlP-dep_Trfase"/>
</dbReference>
<dbReference type="Gene3D" id="3.40.640.10">
    <property type="entry name" value="Type I PLP-dependent aspartate aminotransferase-like (Major domain)"/>
    <property type="match status" value="1"/>
</dbReference>
<keyword evidence="6" id="KW-0539">Nucleus</keyword>
<evidence type="ECO:0000256" key="9">
    <source>
        <dbReference type="SAM" id="MobiDB-lite"/>
    </source>
</evidence>
<feature type="compositionally biased region" description="Basic residues" evidence="9">
    <location>
        <begin position="535"/>
        <end position="545"/>
    </location>
</feature>
<comment type="catalytic activity">
    <reaction evidence="7 8">
        <text>L-glutamate + H(+) = 4-aminobutanoate + CO2</text>
        <dbReference type="Rhea" id="RHEA:17785"/>
        <dbReference type="ChEBI" id="CHEBI:15378"/>
        <dbReference type="ChEBI" id="CHEBI:16526"/>
        <dbReference type="ChEBI" id="CHEBI:29985"/>
        <dbReference type="ChEBI" id="CHEBI:59888"/>
        <dbReference type="EC" id="4.1.1.15"/>
    </reaction>
</comment>
<evidence type="ECO:0000256" key="2">
    <source>
        <dbReference type="ARBA" id="ARBA00009533"/>
    </source>
</evidence>
<feature type="region of interest" description="Disordered" evidence="9">
    <location>
        <begin position="612"/>
        <end position="642"/>
    </location>
</feature>
<keyword evidence="12" id="KW-1185">Reference proteome</keyword>
<dbReference type="Gene3D" id="4.10.280.50">
    <property type="match status" value="1"/>
</dbReference>
<dbReference type="Gene3D" id="3.90.1150.160">
    <property type="match status" value="1"/>
</dbReference>
<dbReference type="CDD" id="cd12148">
    <property type="entry name" value="fungal_TF_MHR"/>
    <property type="match status" value="1"/>
</dbReference>
<feature type="domain" description="Xylanolytic transcriptional activator regulatory" evidence="10">
    <location>
        <begin position="783"/>
        <end position="854"/>
    </location>
</feature>
<dbReference type="Pfam" id="PF04082">
    <property type="entry name" value="Fungal_trans"/>
    <property type="match status" value="1"/>
</dbReference>
<reference evidence="11 12" key="1">
    <citation type="journal article" date="2024" name="Commun. Biol.">
        <title>Comparative genomic analysis of thermophilic fungi reveals convergent evolutionary adaptations and gene losses.</title>
        <authorList>
            <person name="Steindorff A.S."/>
            <person name="Aguilar-Pontes M.V."/>
            <person name="Robinson A.J."/>
            <person name="Andreopoulos B."/>
            <person name="LaButti K."/>
            <person name="Kuo A."/>
            <person name="Mondo S."/>
            <person name="Riley R."/>
            <person name="Otillar R."/>
            <person name="Haridas S."/>
            <person name="Lipzen A."/>
            <person name="Grimwood J."/>
            <person name="Schmutz J."/>
            <person name="Clum A."/>
            <person name="Reid I.D."/>
            <person name="Moisan M.C."/>
            <person name="Butler G."/>
            <person name="Nguyen T.T.M."/>
            <person name="Dewar K."/>
            <person name="Conant G."/>
            <person name="Drula E."/>
            <person name="Henrissat B."/>
            <person name="Hansel C."/>
            <person name="Singer S."/>
            <person name="Hutchinson M.I."/>
            <person name="de Vries R.P."/>
            <person name="Natvig D.O."/>
            <person name="Powell A.J."/>
            <person name="Tsang A."/>
            <person name="Grigoriev I.V."/>
        </authorList>
    </citation>
    <scope>NUCLEOTIDE SEQUENCE [LARGE SCALE GENOMIC DNA]</scope>
    <source>
        <strain evidence="11 12">CBS 494.80</strain>
    </source>
</reference>
<dbReference type="SUPFAM" id="SSF53383">
    <property type="entry name" value="PLP-dependent transferases"/>
    <property type="match status" value="1"/>
</dbReference>
<evidence type="ECO:0000256" key="7">
    <source>
        <dbReference type="ARBA" id="ARBA00048868"/>
    </source>
</evidence>
<name>A0ABR4CJK4_9HELO</name>
<feature type="compositionally biased region" description="Polar residues" evidence="9">
    <location>
        <begin position="569"/>
        <end position="579"/>
    </location>
</feature>
<comment type="cofactor">
    <cofactor evidence="1 8">
        <name>pyridoxal 5'-phosphate</name>
        <dbReference type="ChEBI" id="CHEBI:597326"/>
    </cofactor>
</comment>
<protein>
    <recommendedName>
        <fullName evidence="3 8">Glutamate decarboxylase</fullName>
        <ecNumber evidence="3 8">4.1.1.15</ecNumber>
    </recommendedName>
</protein>
<organism evidence="11 12">
    <name type="scientific">Oculimacula yallundae</name>
    <dbReference type="NCBI Taxonomy" id="86028"/>
    <lineage>
        <taxon>Eukaryota</taxon>
        <taxon>Fungi</taxon>
        <taxon>Dikarya</taxon>
        <taxon>Ascomycota</taxon>
        <taxon>Pezizomycotina</taxon>
        <taxon>Leotiomycetes</taxon>
        <taxon>Helotiales</taxon>
        <taxon>Ploettnerulaceae</taxon>
        <taxon>Oculimacula</taxon>
    </lineage>
</organism>
<dbReference type="InterPro" id="IPR010107">
    <property type="entry name" value="Glutamate_decarboxylase"/>
</dbReference>
<evidence type="ECO:0000256" key="4">
    <source>
        <dbReference type="ARBA" id="ARBA00022898"/>
    </source>
</evidence>
<evidence type="ECO:0000256" key="3">
    <source>
        <dbReference type="ARBA" id="ARBA00012421"/>
    </source>
</evidence>
<dbReference type="SMART" id="SM00906">
    <property type="entry name" value="Fungal_trans"/>
    <property type="match status" value="1"/>
</dbReference>
<sequence>MSLSRHVDPDSIIENLRSLHVKEASKKHSHTNGGTSHITPYSTRYASRQEISKFEIPKHGAPADAVHQMLKDELDLDGRPNLNLASFVGTYMETHAEQLMFQNISKNMSDADEYPAMMAMHTRCISIIANMWGASKDEKAIGSATTGSSEAIHLGGLAMKRRWQEKRKAEGKSTETPNIIMGANAQVALEKFARYFEVEARILPVSDASNYRLDPALVKENIDENTIGVFVILGSTYTGHYEPVEEISAILDAYEASTGVDIPIHVDAASGGFVAPFTHAGAGNRGKTKWNFELPRVKSINTSGHKFGLVYAGVGWIVWRDEKYLPKHLVFELHYLGGTEESYTLNFSRPGAQVIAQYYNLIHLGFSGYRSIMENCMANARLLSKSLEATGWYTCVSDIHRKEGVHSLGEGEVNVQETDDETSADFNAGLPVVAFRFSDEFKKEFPHIKQENISNLLRAKQYIIPNYPLPPNEEKTEILRVVVRESMSFDLLDRLISDICVVTQNLIESDTQDLSVLGNGKNNTVEKEHGSVGTKHNKGQGKGGKRPMSEGVHRTAQVQSGKGNENVHQDSQSPSSENSAPKDFNVLQKYVAADFWEALSLEADGIREILEEGDNEDSPSNEAAVNSPISSTEPGFSSGNILFGNGTPNTLHDSTLLVTSETRNLLLSVYKSRVDCIIKIVHWPSVMTAIGKKDAGLSQNGLESSRTQALESAMCYTAVCTMSDEESEASLGYKRGPLREQLRISAELSISSARLLEQPDLTVLQALLIYLLGLRCSTTHASAWTLFSLAVRLASALHLGSEDPSKYSVFDLEVRRRVWSSIGVLDAQLALDRGAPAMLSSQDTRNPPLTVNDSDLYPGCTALIELTGFTDMSFASMTHRAALCQKAVEEVPSDTDDSWSRWNEAIAACNAYEEYAKVQFSGVNPLSPPLEQFAQAVAEASLANIKLMLRRPPQKKHQRTVPPWDDFDVMKSATYILERALFKHASSTFNTWAWFSWVKWYVLAVLLAELCGPVKGPAADNAYVVAQKTFIRYARVVADSESGMLWRPIVKLMRRCQQLRGSPVEGMPNLISSPAGALPDVSMSSEGNISGSLTNLDINQQVPLPDNLMPFDPFFWGSGIVPTGAIPGAESYGELNTLPEYGPSWTCWDKFLDDVDNSANFDCGMDWQNFA</sequence>
<dbReference type="PANTHER" id="PTHR43321">
    <property type="entry name" value="GLUTAMATE DECARBOXYLASE"/>
    <property type="match status" value="1"/>
</dbReference>
<evidence type="ECO:0000259" key="10">
    <source>
        <dbReference type="SMART" id="SM00906"/>
    </source>
</evidence>
<keyword evidence="5 8" id="KW-0456">Lyase</keyword>
<dbReference type="NCBIfam" id="TIGR01788">
    <property type="entry name" value="Glu-decarb-GAD"/>
    <property type="match status" value="1"/>
</dbReference>
<keyword evidence="8" id="KW-0210">Decarboxylase</keyword>
<dbReference type="EC" id="4.1.1.15" evidence="3 8"/>